<evidence type="ECO:0000259" key="1">
    <source>
        <dbReference type="Pfam" id="PF19263"/>
    </source>
</evidence>
<accession>A0AAE3VMM5</accession>
<dbReference type="Proteomes" id="UP001229244">
    <property type="component" value="Unassembled WGS sequence"/>
</dbReference>
<dbReference type="SUPFAM" id="SSF52540">
    <property type="entry name" value="P-loop containing nucleoside triphosphate hydrolases"/>
    <property type="match status" value="1"/>
</dbReference>
<dbReference type="RefSeq" id="WP_306884621.1">
    <property type="nucleotide sequence ID" value="NZ_JAUSUL010000001.1"/>
</dbReference>
<dbReference type="InterPro" id="IPR045455">
    <property type="entry name" value="NrS-1_pol-like_helicase"/>
</dbReference>
<reference evidence="2" key="1">
    <citation type="submission" date="2023-07" db="EMBL/GenBank/DDBJ databases">
        <title>Genomic Encyclopedia of Type Strains, Phase IV (KMG-IV): sequencing the most valuable type-strain genomes for metagenomic binning, comparative biology and taxonomic classification.</title>
        <authorList>
            <person name="Goeker M."/>
        </authorList>
    </citation>
    <scope>NUCLEOTIDE SEQUENCE</scope>
    <source>
        <strain evidence="2">DSM 21202</strain>
    </source>
</reference>
<feature type="domain" description="NrS-1 polymerase-like helicase" evidence="1">
    <location>
        <begin position="193"/>
        <end position="300"/>
    </location>
</feature>
<sequence>MASGNRKDPDAATVDDIGASIAGAGHAALPSDGPYEVDEFNDSYAIVLVGSRCMILREFPEGAPHERLQLLSLEAFHAWNANRVEYLENSKKELKAVPKSTLWMRDPARRQYSGIVFEPDPDGPDAAAPAGTYNLWRGFEYERSRDGDNSAILDHLLERVCQGSEELFHYVTAWFAHMVQRPRERIGTALVIRGGQGTGKTMIGQTFGSLFAPHYFLADDPRYLIGQFNAHMKGCLLLQADEGFWAGDKHAEGRLKGLVTSDIQFIEHKGVDPIQIKNYVRLLVTSNEDWVVPAGKDERRFAVFDIKDKGKGDGAYFSSLFAEAMRPENRAALLDYLLDFDLSRVDLRDIPKTGGLFEQKVRSLDPIESWWLERLREGAQLPGTDEWKDWVPTYRLHASYIAFAERVGIKRRATETEFGIKLKKLVPGIVRKKRVFLDDDGKQIRPWGYDFPPLLTARAWFEASVGQDVTWDEESEEASP</sequence>
<dbReference type="InterPro" id="IPR027417">
    <property type="entry name" value="P-loop_NTPase"/>
</dbReference>
<name>A0AAE3VMM5_9HYPH</name>
<comment type="caution">
    <text evidence="2">The sequence shown here is derived from an EMBL/GenBank/DDBJ whole genome shotgun (WGS) entry which is preliminary data.</text>
</comment>
<evidence type="ECO:0000313" key="3">
    <source>
        <dbReference type="Proteomes" id="UP001229244"/>
    </source>
</evidence>
<keyword evidence="3" id="KW-1185">Reference proteome</keyword>
<gene>
    <name evidence="2" type="ORF">J2S73_001273</name>
</gene>
<evidence type="ECO:0000313" key="2">
    <source>
        <dbReference type="EMBL" id="MDQ0314836.1"/>
    </source>
</evidence>
<protein>
    <recommendedName>
        <fullName evidence="1">NrS-1 polymerase-like helicase domain-containing protein</fullName>
    </recommendedName>
</protein>
<dbReference type="EMBL" id="JAUSUL010000001">
    <property type="protein sequence ID" value="MDQ0314836.1"/>
    <property type="molecule type" value="Genomic_DNA"/>
</dbReference>
<proteinExistence type="predicted"/>
<organism evidence="2 3">
    <name type="scientific">Amorphus orientalis</name>
    <dbReference type="NCBI Taxonomy" id="649198"/>
    <lineage>
        <taxon>Bacteria</taxon>
        <taxon>Pseudomonadati</taxon>
        <taxon>Pseudomonadota</taxon>
        <taxon>Alphaproteobacteria</taxon>
        <taxon>Hyphomicrobiales</taxon>
        <taxon>Amorphaceae</taxon>
        <taxon>Amorphus</taxon>
    </lineage>
</organism>
<dbReference type="AlphaFoldDB" id="A0AAE3VMM5"/>
<dbReference type="Pfam" id="PF19263">
    <property type="entry name" value="DUF5906"/>
    <property type="match status" value="1"/>
</dbReference>